<comment type="caution">
    <text evidence="2">The sequence shown here is derived from an EMBL/GenBank/DDBJ whole genome shotgun (WGS) entry which is preliminary data.</text>
</comment>
<dbReference type="SUPFAM" id="SSF46785">
    <property type="entry name" value="Winged helix' DNA-binding domain"/>
    <property type="match status" value="1"/>
</dbReference>
<organism evidence="2 3">
    <name type="scientific">Pediococcus stilesii</name>
    <dbReference type="NCBI Taxonomy" id="331679"/>
    <lineage>
        <taxon>Bacteria</taxon>
        <taxon>Bacillati</taxon>
        <taxon>Bacillota</taxon>
        <taxon>Bacilli</taxon>
        <taxon>Lactobacillales</taxon>
        <taxon>Lactobacillaceae</taxon>
        <taxon>Pediococcus</taxon>
    </lineage>
</organism>
<reference evidence="2 3" key="1">
    <citation type="journal article" date="2015" name="Genome Announc.">
        <title>Expanding the biotechnology potential of lactobacilli through comparative genomics of 213 strains and associated genera.</title>
        <authorList>
            <person name="Sun Z."/>
            <person name="Harris H.M."/>
            <person name="McCann A."/>
            <person name="Guo C."/>
            <person name="Argimon S."/>
            <person name="Zhang W."/>
            <person name="Yang X."/>
            <person name="Jeffery I.B."/>
            <person name="Cooney J.C."/>
            <person name="Kagawa T.F."/>
            <person name="Liu W."/>
            <person name="Song Y."/>
            <person name="Salvetti E."/>
            <person name="Wrobel A."/>
            <person name="Rasinkangas P."/>
            <person name="Parkhill J."/>
            <person name="Rea M.C."/>
            <person name="O'Sullivan O."/>
            <person name="Ritari J."/>
            <person name="Douillard F.P."/>
            <person name="Paul Ross R."/>
            <person name="Yang R."/>
            <person name="Briner A.E."/>
            <person name="Felis G.E."/>
            <person name="de Vos W.M."/>
            <person name="Barrangou R."/>
            <person name="Klaenhammer T.R."/>
            <person name="Caufield P.W."/>
            <person name="Cui Y."/>
            <person name="Zhang H."/>
            <person name="O'Toole P.W."/>
        </authorList>
    </citation>
    <scope>NUCLEOTIDE SEQUENCE [LARGE SCALE GENOMIC DNA]</scope>
    <source>
        <strain evidence="2 3">DSM 18001</strain>
    </source>
</reference>
<dbReference type="PATRIC" id="fig|331679.3.peg.812"/>
<dbReference type="RefSeq" id="WP_057801540.1">
    <property type="nucleotide sequence ID" value="NZ_JQBX01000002.1"/>
</dbReference>
<dbReference type="InterPro" id="IPR005149">
    <property type="entry name" value="Tscrpt_reg_PadR_N"/>
</dbReference>
<dbReference type="PANTHER" id="PTHR43252:SF6">
    <property type="entry name" value="NEGATIVE TRANSCRIPTION REGULATOR PADR"/>
    <property type="match status" value="1"/>
</dbReference>
<feature type="domain" description="Transcription regulator PadR N-terminal" evidence="1">
    <location>
        <begin position="6"/>
        <end position="80"/>
    </location>
</feature>
<evidence type="ECO:0000313" key="2">
    <source>
        <dbReference type="EMBL" id="KRN95016.1"/>
    </source>
</evidence>
<accession>A0A0R2KZP4</accession>
<gene>
    <name evidence="2" type="ORF">IV81_GL000806</name>
</gene>
<proteinExistence type="predicted"/>
<dbReference type="Pfam" id="PF03551">
    <property type="entry name" value="PadR"/>
    <property type="match status" value="1"/>
</dbReference>
<dbReference type="Proteomes" id="UP000051859">
    <property type="component" value="Unassembled WGS sequence"/>
</dbReference>
<dbReference type="Gene3D" id="1.10.10.10">
    <property type="entry name" value="Winged helix-like DNA-binding domain superfamily/Winged helix DNA-binding domain"/>
    <property type="match status" value="1"/>
</dbReference>
<evidence type="ECO:0000313" key="3">
    <source>
        <dbReference type="Proteomes" id="UP000051859"/>
    </source>
</evidence>
<dbReference type="EMBL" id="JQBX01000002">
    <property type="protein sequence ID" value="KRN95016.1"/>
    <property type="molecule type" value="Genomic_DNA"/>
</dbReference>
<evidence type="ECO:0000259" key="1">
    <source>
        <dbReference type="Pfam" id="PF03551"/>
    </source>
</evidence>
<dbReference type="STRING" id="331679.IV81_GL000806"/>
<dbReference type="InterPro" id="IPR036390">
    <property type="entry name" value="WH_DNA-bd_sf"/>
</dbReference>
<name>A0A0R2KZP4_9LACO</name>
<dbReference type="PANTHER" id="PTHR43252">
    <property type="entry name" value="TRANSCRIPTIONAL REGULATOR YQJI"/>
    <property type="match status" value="1"/>
</dbReference>
<protein>
    <submittedName>
        <fullName evidence="2">Transcription regulator</fullName>
    </submittedName>
</protein>
<dbReference type="InterPro" id="IPR036388">
    <property type="entry name" value="WH-like_DNA-bd_sf"/>
</dbReference>
<sequence length="180" mass="20958">MYQLFILGQLMDHPMSGYQIRKALAVIIGSDQTISFGALYPQLDKLANAGDITLEFKTSSQQRTQKMATITPQGRKHFKEMILAPIVLNKQTQSEFQMKINFLHLLTHSQQLSVLDDFEEYLNDKLKRLRKKQAELPSNKNMIVADIKDTMRVIDLRITRIDAQLRWIKNLILELNREEE</sequence>
<keyword evidence="3" id="KW-1185">Reference proteome</keyword>
<dbReference type="AlphaFoldDB" id="A0A0R2KZP4"/>